<dbReference type="InterPro" id="IPR003663">
    <property type="entry name" value="Sugar/inositol_transpt"/>
</dbReference>
<feature type="transmembrane region" description="Helical" evidence="7">
    <location>
        <begin position="426"/>
        <end position="444"/>
    </location>
</feature>
<feature type="transmembrane region" description="Helical" evidence="7">
    <location>
        <begin position="385"/>
        <end position="406"/>
    </location>
</feature>
<accession>A0A3M7BJN3</accession>
<comment type="caution">
    <text evidence="9">The sequence shown here is derived from an EMBL/GenBank/DDBJ whole genome shotgun (WGS) entry which is preliminary data.</text>
</comment>
<feature type="transmembrane region" description="Helical" evidence="7">
    <location>
        <begin position="24"/>
        <end position="42"/>
    </location>
</feature>
<dbReference type="GO" id="GO:0016020">
    <property type="term" value="C:membrane"/>
    <property type="evidence" value="ECO:0007669"/>
    <property type="project" value="UniProtKB-SubCell"/>
</dbReference>
<keyword evidence="4 7" id="KW-0812">Transmembrane</keyword>
<proteinExistence type="inferred from homology"/>
<dbReference type="PANTHER" id="PTHR48022">
    <property type="entry name" value="PLASTIDIC GLUCOSE TRANSPORTER 4"/>
    <property type="match status" value="1"/>
</dbReference>
<evidence type="ECO:0000256" key="4">
    <source>
        <dbReference type="ARBA" id="ARBA00022692"/>
    </source>
</evidence>
<dbReference type="Proteomes" id="UP000276864">
    <property type="component" value="Unassembled WGS sequence"/>
</dbReference>
<comment type="subcellular location">
    <subcellularLocation>
        <location evidence="1">Membrane</location>
        <topology evidence="1">Multi-pass membrane protein</topology>
    </subcellularLocation>
</comment>
<feature type="transmembrane region" description="Helical" evidence="7">
    <location>
        <begin position="136"/>
        <end position="159"/>
    </location>
</feature>
<dbReference type="Gene3D" id="1.20.1250.20">
    <property type="entry name" value="MFS general substrate transporter like domains"/>
    <property type="match status" value="2"/>
</dbReference>
<dbReference type="EMBL" id="QWIM01000103">
    <property type="protein sequence ID" value="RMY39747.1"/>
    <property type="molecule type" value="Genomic_DNA"/>
</dbReference>
<evidence type="ECO:0000313" key="9">
    <source>
        <dbReference type="EMBL" id="RMY39747.1"/>
    </source>
</evidence>
<keyword evidence="3" id="KW-0813">Transport</keyword>
<protein>
    <recommendedName>
        <fullName evidence="8">Major facilitator superfamily (MFS) profile domain-containing protein</fullName>
    </recommendedName>
</protein>
<evidence type="ECO:0000256" key="3">
    <source>
        <dbReference type="ARBA" id="ARBA00022448"/>
    </source>
</evidence>
<feature type="transmembrane region" description="Helical" evidence="7">
    <location>
        <begin position="456"/>
        <end position="477"/>
    </location>
</feature>
<dbReference type="InterPro" id="IPR005828">
    <property type="entry name" value="MFS_sugar_transport-like"/>
</dbReference>
<dbReference type="Pfam" id="PF00083">
    <property type="entry name" value="Sugar_tr"/>
    <property type="match status" value="1"/>
</dbReference>
<evidence type="ECO:0000259" key="8">
    <source>
        <dbReference type="PROSITE" id="PS50850"/>
    </source>
</evidence>
<feature type="transmembrane region" description="Helical" evidence="7">
    <location>
        <begin position="316"/>
        <end position="338"/>
    </location>
</feature>
<name>A0A3M7BJN3_HORWE</name>
<organism evidence="9 10">
    <name type="scientific">Hortaea werneckii</name>
    <name type="common">Black yeast</name>
    <name type="synonym">Cladosporium werneckii</name>
    <dbReference type="NCBI Taxonomy" id="91943"/>
    <lineage>
        <taxon>Eukaryota</taxon>
        <taxon>Fungi</taxon>
        <taxon>Dikarya</taxon>
        <taxon>Ascomycota</taxon>
        <taxon>Pezizomycotina</taxon>
        <taxon>Dothideomycetes</taxon>
        <taxon>Dothideomycetidae</taxon>
        <taxon>Mycosphaerellales</taxon>
        <taxon>Teratosphaeriaceae</taxon>
        <taxon>Hortaea</taxon>
    </lineage>
</organism>
<dbReference type="PRINTS" id="PR00171">
    <property type="entry name" value="SUGRTRNSPORT"/>
</dbReference>
<dbReference type="PROSITE" id="PS00217">
    <property type="entry name" value="SUGAR_TRANSPORT_2"/>
    <property type="match status" value="1"/>
</dbReference>
<dbReference type="PANTHER" id="PTHR48022:SF8">
    <property type="entry name" value="MAJOR FACILITATOR SUPERFAMILY (MFS) PROFILE DOMAIN-CONTAINING PROTEIN-RELATED"/>
    <property type="match status" value="1"/>
</dbReference>
<evidence type="ECO:0000256" key="1">
    <source>
        <dbReference type="ARBA" id="ARBA00004141"/>
    </source>
</evidence>
<evidence type="ECO:0000256" key="5">
    <source>
        <dbReference type="ARBA" id="ARBA00022989"/>
    </source>
</evidence>
<dbReference type="InterPro" id="IPR036259">
    <property type="entry name" value="MFS_trans_sf"/>
</dbReference>
<feature type="transmembrane region" description="Helical" evidence="7">
    <location>
        <begin position="112"/>
        <end position="130"/>
    </location>
</feature>
<dbReference type="InterPro" id="IPR050360">
    <property type="entry name" value="MFS_Sugar_Transporters"/>
</dbReference>
<dbReference type="GO" id="GO:0005351">
    <property type="term" value="F:carbohydrate:proton symporter activity"/>
    <property type="evidence" value="ECO:0007669"/>
    <property type="project" value="TreeGrafter"/>
</dbReference>
<sequence length="576" mass="63060">MAGGAALNVFKMSASGVPKEAFNWRLWFAVFVFGLLGAARGVDEGLITGVFNSDNFKESLGLDQLDDDALAGVKGNVSSMVQLGSIPGALLYDLDMLHNMAFFACDYLGRVWATRQLCIIWLIGIAIFMGNNGSMAAVYFGRFFAGIGIGETVVVGPVYLSEISPAPIRGLCTCAFTGAVYLGILIAYFANYGAELHLSGGISRWVSLESLTHRLNVLTLWQMVPTSVHLMFGVIILFASIFAWESPRHLMRKGKEQEAIHVMAKLRGMEPTAPYVIDEIAGIAASLASEQEASAGMGWKGTVREILTIRRNAYRLFLTNFAQLMACWSGGSAITVYAPDLFKIVGITGEEQSLLSTAIFGVVKLVASVICALFLIDTIGRKRSIIAGITLQVIAFFYVAIFLNIVPIDRQENYQTSASEQSASTGAIAMIYVSGAGWALGWNSGQYLLSSELFPLRIRAVCSSVTMAMHFIGQYTVNKALPSMLLYNEGLTPSGTFYFFGVISVLGAIWVWLCVPEASGRSLESIDQLFELPWYKIGLYGRKFAEDYDRQQSTREQLDEKRDRVVIEHMEARAEA</sequence>
<dbReference type="FunFam" id="1.20.1250.20:FF:000313">
    <property type="entry name" value="MFS quinate transporter"/>
    <property type="match status" value="1"/>
</dbReference>
<dbReference type="InterPro" id="IPR020846">
    <property type="entry name" value="MFS_dom"/>
</dbReference>
<dbReference type="SUPFAM" id="SSF103473">
    <property type="entry name" value="MFS general substrate transporter"/>
    <property type="match status" value="1"/>
</dbReference>
<feature type="domain" description="Major facilitator superfamily (MFS) profile" evidence="8">
    <location>
        <begin position="29"/>
        <end position="519"/>
    </location>
</feature>
<dbReference type="AlphaFoldDB" id="A0A3M7BJN3"/>
<keyword evidence="5 7" id="KW-1133">Transmembrane helix</keyword>
<dbReference type="InterPro" id="IPR005829">
    <property type="entry name" value="Sugar_transporter_CS"/>
</dbReference>
<keyword evidence="6 7" id="KW-0472">Membrane</keyword>
<feature type="transmembrane region" description="Helical" evidence="7">
    <location>
        <begin position="497"/>
        <end position="515"/>
    </location>
</feature>
<reference evidence="9 10" key="1">
    <citation type="journal article" date="2018" name="BMC Genomics">
        <title>Genomic evidence for intraspecific hybridization in a clonal and extremely halotolerant yeast.</title>
        <authorList>
            <person name="Gostincar C."/>
            <person name="Stajich J.E."/>
            <person name="Zupancic J."/>
            <person name="Zalar P."/>
            <person name="Gunde-Cimerman N."/>
        </authorList>
    </citation>
    <scope>NUCLEOTIDE SEQUENCE [LARGE SCALE GENOMIC DNA]</scope>
    <source>
        <strain evidence="9 10">EXF-6651</strain>
    </source>
</reference>
<evidence type="ECO:0000313" key="10">
    <source>
        <dbReference type="Proteomes" id="UP000276864"/>
    </source>
</evidence>
<comment type="similarity">
    <text evidence="2">Belongs to the major facilitator superfamily. Sugar transporter (TC 2.A.1.1) family.</text>
</comment>
<feature type="transmembrane region" description="Helical" evidence="7">
    <location>
        <begin position="220"/>
        <end position="244"/>
    </location>
</feature>
<dbReference type="PROSITE" id="PS50850">
    <property type="entry name" value="MFS"/>
    <property type="match status" value="1"/>
</dbReference>
<gene>
    <name evidence="9" type="ORF">D0866_01722</name>
</gene>
<evidence type="ECO:0000256" key="7">
    <source>
        <dbReference type="SAM" id="Phobius"/>
    </source>
</evidence>
<feature type="transmembrane region" description="Helical" evidence="7">
    <location>
        <begin position="358"/>
        <end position="376"/>
    </location>
</feature>
<evidence type="ECO:0000256" key="2">
    <source>
        <dbReference type="ARBA" id="ARBA00010992"/>
    </source>
</evidence>
<evidence type="ECO:0000256" key="6">
    <source>
        <dbReference type="ARBA" id="ARBA00023136"/>
    </source>
</evidence>
<feature type="transmembrane region" description="Helical" evidence="7">
    <location>
        <begin position="171"/>
        <end position="190"/>
    </location>
</feature>